<dbReference type="InterPro" id="IPR020904">
    <property type="entry name" value="Sc_DH/Rdtase_CS"/>
</dbReference>
<evidence type="ECO:0000313" key="4">
    <source>
        <dbReference type="Proteomes" id="UP000008332"/>
    </source>
</evidence>
<dbReference type="STRING" id="338969.Rfer_1246"/>
<accession>Q21Z23</accession>
<dbReference type="PRINTS" id="PR00081">
    <property type="entry name" value="GDHRDH"/>
</dbReference>
<organism evidence="3 4">
    <name type="scientific">Albidiferax ferrireducens (strain ATCC BAA-621 / DSM 15236 / T118)</name>
    <name type="common">Rhodoferax ferrireducens</name>
    <dbReference type="NCBI Taxonomy" id="338969"/>
    <lineage>
        <taxon>Bacteria</taxon>
        <taxon>Pseudomonadati</taxon>
        <taxon>Pseudomonadota</taxon>
        <taxon>Betaproteobacteria</taxon>
        <taxon>Burkholderiales</taxon>
        <taxon>Comamonadaceae</taxon>
        <taxon>Rhodoferax</taxon>
    </lineage>
</organism>
<name>Q21Z23_ALBFT</name>
<dbReference type="Gene3D" id="3.40.50.720">
    <property type="entry name" value="NAD(P)-binding Rossmann-like Domain"/>
    <property type="match status" value="1"/>
</dbReference>
<dbReference type="HOGENOM" id="CLU_010194_1_3_4"/>
<dbReference type="PANTHER" id="PTHR42879:SF2">
    <property type="entry name" value="3-OXOACYL-[ACYL-CARRIER-PROTEIN] REDUCTASE FABG"/>
    <property type="match status" value="1"/>
</dbReference>
<dbReference type="SUPFAM" id="SSF51735">
    <property type="entry name" value="NAD(P)-binding Rossmann-fold domains"/>
    <property type="match status" value="1"/>
</dbReference>
<keyword evidence="4" id="KW-1185">Reference proteome</keyword>
<dbReference type="FunFam" id="3.40.50.720:FF:000173">
    <property type="entry name" value="3-oxoacyl-[acyl-carrier protein] reductase"/>
    <property type="match status" value="1"/>
</dbReference>
<dbReference type="InterPro" id="IPR036291">
    <property type="entry name" value="NAD(P)-bd_dom_sf"/>
</dbReference>
<evidence type="ECO:0000313" key="3">
    <source>
        <dbReference type="EMBL" id="ABD68980.1"/>
    </source>
</evidence>
<gene>
    <name evidence="3" type="ordered locus">Rfer_1246</name>
</gene>
<proteinExistence type="inferred from homology"/>
<dbReference type="GO" id="GO:0032787">
    <property type="term" value="P:monocarboxylic acid metabolic process"/>
    <property type="evidence" value="ECO:0007669"/>
    <property type="project" value="UniProtKB-ARBA"/>
</dbReference>
<evidence type="ECO:0000256" key="1">
    <source>
        <dbReference type="ARBA" id="ARBA00006484"/>
    </source>
</evidence>
<protein>
    <submittedName>
        <fullName evidence="3">Short-chain dehydrogenase/reductase SDR</fullName>
    </submittedName>
</protein>
<dbReference type="GO" id="GO:0016491">
    <property type="term" value="F:oxidoreductase activity"/>
    <property type="evidence" value="ECO:0007669"/>
    <property type="project" value="UniProtKB-KW"/>
</dbReference>
<dbReference type="EMBL" id="CP000267">
    <property type="protein sequence ID" value="ABD68980.1"/>
    <property type="molecule type" value="Genomic_DNA"/>
</dbReference>
<dbReference type="InterPro" id="IPR002347">
    <property type="entry name" value="SDR_fam"/>
</dbReference>
<reference evidence="4" key="1">
    <citation type="submission" date="2006-02" db="EMBL/GenBank/DDBJ databases">
        <title>Complete sequence of chromosome of Rhodoferax ferrireducens DSM 15236.</title>
        <authorList>
            <person name="Copeland A."/>
            <person name="Lucas S."/>
            <person name="Lapidus A."/>
            <person name="Barry K."/>
            <person name="Detter J.C."/>
            <person name="Glavina del Rio T."/>
            <person name="Hammon N."/>
            <person name="Israni S."/>
            <person name="Pitluck S."/>
            <person name="Brettin T."/>
            <person name="Bruce D."/>
            <person name="Han C."/>
            <person name="Tapia R."/>
            <person name="Gilna P."/>
            <person name="Kiss H."/>
            <person name="Schmutz J."/>
            <person name="Larimer F."/>
            <person name="Land M."/>
            <person name="Kyrpides N."/>
            <person name="Ivanova N."/>
            <person name="Richardson P."/>
        </authorList>
    </citation>
    <scope>NUCLEOTIDE SEQUENCE [LARGE SCALE GENOMIC DNA]</scope>
    <source>
        <strain evidence="4">ATCC BAA-621 / DSM 15236 / T118</strain>
    </source>
</reference>
<dbReference type="Proteomes" id="UP000008332">
    <property type="component" value="Chromosome"/>
</dbReference>
<dbReference type="AlphaFoldDB" id="Q21Z23"/>
<dbReference type="PRINTS" id="PR00080">
    <property type="entry name" value="SDRFAMILY"/>
</dbReference>
<dbReference type="KEGG" id="rfr:Rfer_1246"/>
<dbReference type="CDD" id="cd05233">
    <property type="entry name" value="SDR_c"/>
    <property type="match status" value="1"/>
</dbReference>
<dbReference type="Pfam" id="PF13561">
    <property type="entry name" value="adh_short_C2"/>
    <property type="match status" value="1"/>
</dbReference>
<keyword evidence="2" id="KW-0560">Oxidoreductase</keyword>
<dbReference type="OrthoDB" id="9803333at2"/>
<dbReference type="eggNOG" id="COG1028">
    <property type="taxonomic scope" value="Bacteria"/>
</dbReference>
<sequence length="248" mass="26947">MWSSWLKRFEVRFINKKVFVTGASRGIGQGIAEAFRAEGAWVIGTRTGEQCAPDEVCNEWFSADFTQLEQIAACAEFVRKTSPDVLVNNAGINKNAPFVDIDPDMFRTIQQVNVVAPFMLCQAAIPSMKQKGWGRIVNISSIWGKISMAHRASYSASKFALDGMTVALAAEHSIDGIIANSIAPGFIDTDLTHHMLGDAGIKALVSKVPANRLGQVSEIARLVLWLASEENTFIAGQNVAIDGGFTRV</sequence>
<dbReference type="InterPro" id="IPR050259">
    <property type="entry name" value="SDR"/>
</dbReference>
<dbReference type="PROSITE" id="PS00061">
    <property type="entry name" value="ADH_SHORT"/>
    <property type="match status" value="1"/>
</dbReference>
<comment type="similarity">
    <text evidence="1">Belongs to the short-chain dehydrogenases/reductases (SDR) family.</text>
</comment>
<dbReference type="PANTHER" id="PTHR42879">
    <property type="entry name" value="3-OXOACYL-(ACYL-CARRIER-PROTEIN) REDUCTASE"/>
    <property type="match status" value="1"/>
</dbReference>
<evidence type="ECO:0000256" key="2">
    <source>
        <dbReference type="ARBA" id="ARBA00023002"/>
    </source>
</evidence>